<protein>
    <recommendedName>
        <fullName evidence="2">STING ER exit protein</fullName>
    </recommendedName>
</protein>
<reference evidence="5" key="1">
    <citation type="journal article" date="2010" name="Nature">
        <title>The Amphimedon queenslandica genome and the evolution of animal complexity.</title>
        <authorList>
            <person name="Srivastava M."/>
            <person name="Simakov O."/>
            <person name="Chapman J."/>
            <person name="Fahey B."/>
            <person name="Gauthier M.E."/>
            <person name="Mitros T."/>
            <person name="Richards G.S."/>
            <person name="Conaco C."/>
            <person name="Dacre M."/>
            <person name="Hellsten U."/>
            <person name="Larroux C."/>
            <person name="Putnam N.H."/>
            <person name="Stanke M."/>
            <person name="Adamska M."/>
            <person name="Darling A."/>
            <person name="Degnan S.M."/>
            <person name="Oakley T.H."/>
            <person name="Plachetzki D.C."/>
            <person name="Zhai Y."/>
            <person name="Adamski M."/>
            <person name="Calcino A."/>
            <person name="Cummins S.F."/>
            <person name="Goodstein D.M."/>
            <person name="Harris C."/>
            <person name="Jackson D.J."/>
            <person name="Leys S.P."/>
            <person name="Shu S."/>
            <person name="Woodcroft B.J."/>
            <person name="Vervoort M."/>
            <person name="Kosik K.S."/>
            <person name="Manning G."/>
            <person name="Degnan B.M."/>
            <person name="Rokhsar D.S."/>
        </authorList>
    </citation>
    <scope>NUCLEOTIDE SEQUENCE [LARGE SCALE GENOMIC DNA]</scope>
</reference>
<keyword evidence="5" id="KW-1185">Reference proteome</keyword>
<dbReference type="GO" id="GO:0090158">
    <property type="term" value="P:endoplasmic reticulum membrane organization"/>
    <property type="evidence" value="ECO:0007669"/>
    <property type="project" value="TreeGrafter"/>
</dbReference>
<dbReference type="PANTHER" id="PTHR46355:SF1">
    <property type="entry name" value="STING ER EXIT PROTEIN"/>
    <property type="match status" value="1"/>
</dbReference>
<dbReference type="EnsemblMetazoa" id="Aqu2.1.22357_001">
    <property type="protein sequence ID" value="Aqu2.1.22357_001"/>
    <property type="gene ID" value="Aqu2.1.22357"/>
</dbReference>
<evidence type="ECO:0000259" key="3">
    <source>
        <dbReference type="Pfam" id="PF25809"/>
    </source>
</evidence>
<organism evidence="4">
    <name type="scientific">Amphimedon queenslandica</name>
    <name type="common">Sponge</name>
    <dbReference type="NCBI Taxonomy" id="400682"/>
    <lineage>
        <taxon>Eukaryota</taxon>
        <taxon>Metazoa</taxon>
        <taxon>Porifera</taxon>
        <taxon>Demospongiae</taxon>
        <taxon>Heteroscleromorpha</taxon>
        <taxon>Haplosclerida</taxon>
        <taxon>Niphatidae</taxon>
        <taxon>Amphimedon</taxon>
    </lineage>
</organism>
<comment type="similarity">
    <text evidence="1">Belongs to the STEEP1 family.</text>
</comment>
<feature type="domain" description="STEEP1" evidence="3">
    <location>
        <begin position="23"/>
        <end position="122"/>
    </location>
</feature>
<evidence type="ECO:0000256" key="2">
    <source>
        <dbReference type="ARBA" id="ARBA00024237"/>
    </source>
</evidence>
<evidence type="ECO:0000313" key="4">
    <source>
        <dbReference type="EnsemblMetazoa" id="Aqu2.1.22357_001"/>
    </source>
</evidence>
<evidence type="ECO:0000313" key="5">
    <source>
        <dbReference type="Proteomes" id="UP000007879"/>
    </source>
</evidence>
<dbReference type="Pfam" id="PF25809">
    <property type="entry name" value="STEEP1"/>
    <property type="match status" value="1"/>
</dbReference>
<dbReference type="FunCoup" id="A0A1X7U390">
    <property type="interactions" value="365"/>
</dbReference>
<dbReference type="InterPro" id="IPR029704">
    <property type="entry name" value="STEEP-like"/>
</dbReference>
<dbReference type="GO" id="GO:0006888">
    <property type="term" value="P:endoplasmic reticulum to Golgi vesicle-mediated transport"/>
    <property type="evidence" value="ECO:0007669"/>
    <property type="project" value="TreeGrafter"/>
</dbReference>
<gene>
    <name evidence="4" type="primary">100633564</name>
</gene>
<dbReference type="PANTHER" id="PTHR46355">
    <property type="entry name" value="UPF0428 PROTEIN CXORF56"/>
    <property type="match status" value="1"/>
</dbReference>
<dbReference type="InParanoid" id="A0A1X7U390"/>
<proteinExistence type="inferred from homology"/>
<dbReference type="Proteomes" id="UP000007879">
    <property type="component" value="Unassembled WGS sequence"/>
</dbReference>
<dbReference type="eggNOG" id="KOG4397">
    <property type="taxonomic scope" value="Eukaryota"/>
</dbReference>
<dbReference type="GO" id="GO:0005737">
    <property type="term" value="C:cytoplasm"/>
    <property type="evidence" value="ECO:0007669"/>
    <property type="project" value="GOC"/>
</dbReference>
<dbReference type="AlphaFoldDB" id="A0A1X7U390"/>
<dbReference type="KEGG" id="aqu:100633564"/>
<name>A0A1X7U390_AMPQE</name>
<dbReference type="InterPro" id="IPR057965">
    <property type="entry name" value="STEEP1_dom"/>
</dbReference>
<dbReference type="OrthoDB" id="418131at2759"/>
<accession>A0A1X7U390</accession>
<dbReference type="EnsemblMetazoa" id="XM_003389026.3">
    <property type="protein sequence ID" value="XP_003389074.1"/>
    <property type="gene ID" value="LOC100633564"/>
</dbReference>
<dbReference type="STRING" id="400682.A0A1X7U390"/>
<dbReference type="OMA" id="QQYRKNC"/>
<evidence type="ECO:0000256" key="1">
    <source>
        <dbReference type="ARBA" id="ARBA00024205"/>
    </source>
</evidence>
<reference evidence="4" key="2">
    <citation type="submission" date="2017-05" db="UniProtKB">
        <authorList>
            <consortium name="EnsemblMetazoa"/>
        </authorList>
    </citation>
    <scope>IDENTIFICATION</scope>
</reference>
<sequence>MPKVVSRSIVCTDTRDREEYEGGTPLYVYHCVCGHLAMILDSVMDKLPLRRHDNARVADVARNTYKVYCESNGVVFIKRPEGIEKQYRQKCTQCGLNLFYRHSDDERVTFIFDQALVKSGEKPVNAQATPAVDESSLPSKKRKVMMTKHTQNSGKFSTVTVSTIDEEEEELEAQEIADSYASNAILIHKQITRTDEGQKRYAGQRAIEDYVKAKKQKGTLIDKIT</sequence>